<evidence type="ECO:0000313" key="9">
    <source>
        <dbReference type="EMBL" id="CAH7668443.1"/>
    </source>
</evidence>
<comment type="subcellular location">
    <subcellularLocation>
        <location evidence="1">Nucleus</location>
    </subcellularLocation>
</comment>
<evidence type="ECO:0000259" key="8">
    <source>
        <dbReference type="PROSITE" id="PS50858"/>
    </source>
</evidence>
<evidence type="ECO:0000256" key="5">
    <source>
        <dbReference type="ARBA" id="ARBA00023163"/>
    </source>
</evidence>
<dbReference type="PANTHER" id="PTHR12856">
    <property type="entry name" value="TRANSCRIPTION INITIATION FACTOR IIH-RELATED"/>
    <property type="match status" value="1"/>
</dbReference>
<keyword evidence="10" id="KW-1185">Reference proteome</keyword>
<keyword evidence="4" id="KW-0805">Transcription regulation</keyword>
<dbReference type="InterPro" id="IPR027079">
    <property type="entry name" value="Tfb1/GTF2H1"/>
</dbReference>
<feature type="region of interest" description="Disordered" evidence="7">
    <location>
        <begin position="149"/>
        <end position="185"/>
    </location>
</feature>
<evidence type="ECO:0000256" key="1">
    <source>
        <dbReference type="ARBA" id="ARBA00004123"/>
    </source>
</evidence>
<dbReference type="AlphaFoldDB" id="A0AAV0AKJ0"/>
<evidence type="ECO:0000256" key="7">
    <source>
        <dbReference type="SAM" id="MobiDB-lite"/>
    </source>
</evidence>
<dbReference type="PROSITE" id="PS50858">
    <property type="entry name" value="BSD"/>
    <property type="match status" value="1"/>
</dbReference>
<comment type="similarity">
    <text evidence="2">Belongs to the TFB1 family.</text>
</comment>
<proteinExistence type="inferred from homology"/>
<protein>
    <recommendedName>
        <fullName evidence="8">BSD domain-containing protein</fullName>
    </recommendedName>
</protein>
<dbReference type="InterPro" id="IPR035925">
    <property type="entry name" value="BSD_dom_sf"/>
</dbReference>
<dbReference type="GO" id="GO:0000439">
    <property type="term" value="C:transcription factor TFIIH core complex"/>
    <property type="evidence" value="ECO:0007669"/>
    <property type="project" value="InterPro"/>
</dbReference>
<dbReference type="GO" id="GO:0006289">
    <property type="term" value="P:nucleotide-excision repair"/>
    <property type="evidence" value="ECO:0007669"/>
    <property type="project" value="InterPro"/>
</dbReference>
<reference evidence="9" key="1">
    <citation type="submission" date="2022-06" db="EMBL/GenBank/DDBJ databases">
        <authorList>
            <consortium name="SYNGENTA / RWTH Aachen University"/>
        </authorList>
    </citation>
    <scope>NUCLEOTIDE SEQUENCE</scope>
</reference>
<dbReference type="GO" id="GO:0006351">
    <property type="term" value="P:DNA-templated transcription"/>
    <property type="evidence" value="ECO:0007669"/>
    <property type="project" value="InterPro"/>
</dbReference>
<evidence type="ECO:0000256" key="4">
    <source>
        <dbReference type="ARBA" id="ARBA00023015"/>
    </source>
</evidence>
<keyword evidence="5" id="KW-0804">Transcription</keyword>
<feature type="compositionally biased region" description="Polar residues" evidence="7">
    <location>
        <begin position="176"/>
        <end position="185"/>
    </location>
</feature>
<keyword evidence="6" id="KW-0539">Nucleus</keyword>
<sequence>MSSNHEVPICLAGVTYRKKPGTLELFNSHLRWSQALRDKPDSGVDEAAIENYRLISLFTSKEGGAKVMIKIVASSKNFPSTENSKATGKDPQKTDENFLFTFINQVDAPKDWYRFKDEISSIIANNRSKIQDQDVLICHCCHWKSASDQTSISNNNQRSSSNNLVEGIGSVEDKSNGNNRATKTDTLQNWRLKKRVLQKNPDLRQLHKALVIGGQINKFDFWQGREGLLFDEARLESQTRGRSSQLADPRPETTNGGEITISITPQMISEIFEMFPVVQKAYNKNVPPLLEQNFWTCYFRSKLFD</sequence>
<gene>
    <name evidence="9" type="ORF">PPACK8108_LOCUS2952</name>
</gene>
<dbReference type="Gene3D" id="2.30.29.30">
    <property type="entry name" value="Pleckstrin-homology domain (PH domain)/Phosphotyrosine-binding domain (PTB)"/>
    <property type="match status" value="1"/>
</dbReference>
<dbReference type="CDD" id="cd13229">
    <property type="entry name" value="PH_TFIIH"/>
    <property type="match status" value="1"/>
</dbReference>
<evidence type="ECO:0000256" key="6">
    <source>
        <dbReference type="ARBA" id="ARBA00023242"/>
    </source>
</evidence>
<feature type="domain" description="BSD" evidence="8">
    <location>
        <begin position="255"/>
        <end position="305"/>
    </location>
</feature>
<comment type="caution">
    <text evidence="9">The sequence shown here is derived from an EMBL/GenBank/DDBJ whole genome shotgun (WGS) entry which is preliminary data.</text>
</comment>
<dbReference type="Proteomes" id="UP001153365">
    <property type="component" value="Unassembled WGS sequence"/>
</dbReference>
<dbReference type="Gene3D" id="6.10.140.1200">
    <property type="match status" value="1"/>
</dbReference>
<evidence type="ECO:0000313" key="10">
    <source>
        <dbReference type="Proteomes" id="UP001153365"/>
    </source>
</evidence>
<dbReference type="SUPFAM" id="SSF140383">
    <property type="entry name" value="BSD domain-like"/>
    <property type="match status" value="1"/>
</dbReference>
<organism evidence="9 10">
    <name type="scientific">Phakopsora pachyrhizi</name>
    <name type="common">Asian soybean rust disease fungus</name>
    <dbReference type="NCBI Taxonomy" id="170000"/>
    <lineage>
        <taxon>Eukaryota</taxon>
        <taxon>Fungi</taxon>
        <taxon>Dikarya</taxon>
        <taxon>Basidiomycota</taxon>
        <taxon>Pucciniomycotina</taxon>
        <taxon>Pucciniomycetes</taxon>
        <taxon>Pucciniales</taxon>
        <taxon>Phakopsoraceae</taxon>
        <taxon>Phakopsora</taxon>
    </lineage>
</organism>
<name>A0AAV0AKJ0_PHAPC</name>
<evidence type="ECO:0000256" key="3">
    <source>
        <dbReference type="ARBA" id="ARBA00022737"/>
    </source>
</evidence>
<accession>A0AAV0AKJ0</accession>
<keyword evidence="3" id="KW-0677">Repeat</keyword>
<evidence type="ECO:0000256" key="2">
    <source>
        <dbReference type="ARBA" id="ARBA00009448"/>
    </source>
</evidence>
<dbReference type="InterPro" id="IPR011993">
    <property type="entry name" value="PH-like_dom_sf"/>
</dbReference>
<dbReference type="Pfam" id="PF03909">
    <property type="entry name" value="BSD"/>
    <property type="match status" value="1"/>
</dbReference>
<feature type="compositionally biased region" description="Low complexity" evidence="7">
    <location>
        <begin position="151"/>
        <end position="163"/>
    </location>
</feature>
<dbReference type="Pfam" id="PF08567">
    <property type="entry name" value="PH_TFIIH"/>
    <property type="match status" value="1"/>
</dbReference>
<dbReference type="EMBL" id="CALTRL010000521">
    <property type="protein sequence ID" value="CAH7668443.1"/>
    <property type="molecule type" value="Genomic_DNA"/>
</dbReference>
<dbReference type="InterPro" id="IPR005607">
    <property type="entry name" value="BSD_dom"/>
</dbReference>
<dbReference type="InterPro" id="IPR013876">
    <property type="entry name" value="TFIIH_BTF_p62_N"/>
</dbReference>
<dbReference type="SUPFAM" id="SSF50729">
    <property type="entry name" value="PH domain-like"/>
    <property type="match status" value="1"/>
</dbReference>